<keyword evidence="2" id="KW-1185">Reference proteome</keyword>
<comment type="caution">
    <text evidence="1">The sequence shown here is derived from an EMBL/GenBank/DDBJ whole genome shotgun (WGS) entry which is preliminary data.</text>
</comment>
<evidence type="ECO:0000313" key="1">
    <source>
        <dbReference type="EMBL" id="KAL0927254.1"/>
    </source>
</evidence>
<dbReference type="AlphaFoldDB" id="A0ABD0VQF9"/>
<reference evidence="1 2" key="1">
    <citation type="journal article" date="2024" name="Plant Biotechnol. J.">
        <title>Dendrobium thyrsiflorum genome and its molecular insights into genes involved in important horticultural traits.</title>
        <authorList>
            <person name="Chen B."/>
            <person name="Wang J.Y."/>
            <person name="Zheng P.J."/>
            <person name="Li K.L."/>
            <person name="Liang Y.M."/>
            <person name="Chen X.F."/>
            <person name="Zhang C."/>
            <person name="Zhao X."/>
            <person name="He X."/>
            <person name="Zhang G.Q."/>
            <person name="Liu Z.J."/>
            <person name="Xu Q."/>
        </authorList>
    </citation>
    <scope>NUCLEOTIDE SEQUENCE [LARGE SCALE GENOMIC DNA]</scope>
    <source>
        <strain evidence="1">GZMU011</strain>
    </source>
</reference>
<accession>A0ABD0VQF9</accession>
<organism evidence="1 2">
    <name type="scientific">Dendrobium thyrsiflorum</name>
    <name type="common">Pinecone-like raceme dendrobium</name>
    <name type="synonym">Orchid</name>
    <dbReference type="NCBI Taxonomy" id="117978"/>
    <lineage>
        <taxon>Eukaryota</taxon>
        <taxon>Viridiplantae</taxon>
        <taxon>Streptophyta</taxon>
        <taxon>Embryophyta</taxon>
        <taxon>Tracheophyta</taxon>
        <taxon>Spermatophyta</taxon>
        <taxon>Magnoliopsida</taxon>
        <taxon>Liliopsida</taxon>
        <taxon>Asparagales</taxon>
        <taxon>Orchidaceae</taxon>
        <taxon>Epidendroideae</taxon>
        <taxon>Malaxideae</taxon>
        <taxon>Dendrobiinae</taxon>
        <taxon>Dendrobium</taxon>
    </lineage>
</organism>
<dbReference type="Proteomes" id="UP001552299">
    <property type="component" value="Unassembled WGS sequence"/>
</dbReference>
<protein>
    <submittedName>
        <fullName evidence="1">Uncharacterized protein</fullName>
    </submittedName>
</protein>
<sequence length="225" mass="24083">MEVVGVEENVVPDDVNPSLEVVTPVLEVNQGNFYLEPNQLAIIPSVESPPNDALVVVEEEGNVNVQDAFVSLNPIPIASESLADIGMDVASIDVGNSDANNVVNVETTHVSCSVVDSLKLDVCDVNKVILNESSASLDSPLTSFEPVLSLIIDVPKDKSAFVDIPISIMSDEDLKAHLATSLNISSLDQVDWLDDSLTPICRGADDNFGEHGYESHDGMRCLLVI</sequence>
<evidence type="ECO:0000313" key="2">
    <source>
        <dbReference type="Proteomes" id="UP001552299"/>
    </source>
</evidence>
<dbReference type="EMBL" id="JANQDX010000002">
    <property type="protein sequence ID" value="KAL0927254.1"/>
    <property type="molecule type" value="Genomic_DNA"/>
</dbReference>
<gene>
    <name evidence="1" type="ORF">M5K25_001417</name>
</gene>
<name>A0ABD0VQF9_DENTH</name>
<proteinExistence type="predicted"/>